<dbReference type="EMBL" id="LQZG01000002">
    <property type="protein sequence ID" value="OAB87854.1"/>
    <property type="molecule type" value="Genomic_DNA"/>
</dbReference>
<dbReference type="Proteomes" id="UP000076976">
    <property type="component" value="Unassembled WGS sequence"/>
</dbReference>
<evidence type="ECO:0000313" key="2">
    <source>
        <dbReference type="Proteomes" id="UP000076976"/>
    </source>
</evidence>
<proteinExistence type="predicted"/>
<comment type="caution">
    <text evidence="1">The sequence shown here is derived from an EMBL/GenBank/DDBJ whole genome shotgun (WGS) entry which is preliminary data.</text>
</comment>
<name>A0A176QDU7_9MICO</name>
<organism evidence="1 2">
    <name type="scientific">Janibacter melonis</name>
    <dbReference type="NCBI Taxonomy" id="262209"/>
    <lineage>
        <taxon>Bacteria</taxon>
        <taxon>Bacillati</taxon>
        <taxon>Actinomycetota</taxon>
        <taxon>Actinomycetes</taxon>
        <taxon>Micrococcales</taxon>
        <taxon>Intrasporangiaceae</taxon>
        <taxon>Janibacter</taxon>
    </lineage>
</organism>
<dbReference type="AlphaFoldDB" id="A0A176QDU7"/>
<evidence type="ECO:0000313" key="1">
    <source>
        <dbReference type="EMBL" id="OAB87854.1"/>
    </source>
</evidence>
<reference evidence="1 2" key="1">
    <citation type="submission" date="2016-01" db="EMBL/GenBank/DDBJ databases">
        <title>Janibacter melonis strain CD11_4 genome sequencing and assembly.</title>
        <authorList>
            <person name="Nair G.R."/>
            <person name="Kaur G."/>
            <person name="Chander A.M."/>
            <person name="Mayilraj S."/>
        </authorList>
    </citation>
    <scope>NUCLEOTIDE SEQUENCE [LARGE SCALE GENOMIC DNA]</scope>
    <source>
        <strain evidence="1 2">CD11-4</strain>
    </source>
</reference>
<sequence length="279" mass="29135">MTPAPPAALFAGLVDDAAVFPPGQAPLPRALAEHHEHRAAWYAAMVGPLLVPASGVGELVTLAGGTPVGVVVVARPGTPAAGVSAALDATHGTALDVRGVEIGWQADWRSLPFADRPLVLEIPRGADRDRALADVRDGQQEGHAVQAKLRTGATSTWEWPDELELARHITDVVQLGISTKLTGGLHHVVRGDHDSGPQHGLLDVLVAVDTAITDALAPDTDRLAEILGERDPAVLAAAVRSWDADRTDRVRRTLTAYGCCGVTDPITELAELDLVAGAA</sequence>
<protein>
    <submittedName>
        <fullName evidence="1">Uncharacterized protein</fullName>
    </submittedName>
</protein>
<dbReference type="RefSeq" id="WP_068273649.1">
    <property type="nucleotide sequence ID" value="NZ_LQZG01000002.1"/>
</dbReference>
<gene>
    <name evidence="1" type="ORF">AWH69_07430</name>
</gene>
<keyword evidence="2" id="KW-1185">Reference proteome</keyword>
<accession>A0A176QDU7</accession>
<dbReference type="STRING" id="262209.AWH69_07430"/>